<comment type="similarity">
    <text evidence="1">Belongs to the leucine-binding protein family.</text>
</comment>
<organism evidence="5 6">
    <name type="scientific">Albimonas donghaensis</name>
    <dbReference type="NCBI Taxonomy" id="356660"/>
    <lineage>
        <taxon>Bacteria</taxon>
        <taxon>Pseudomonadati</taxon>
        <taxon>Pseudomonadota</taxon>
        <taxon>Alphaproteobacteria</taxon>
        <taxon>Rhodobacterales</taxon>
        <taxon>Paracoccaceae</taxon>
        <taxon>Albimonas</taxon>
    </lineage>
</organism>
<dbReference type="InterPro" id="IPR028082">
    <property type="entry name" value="Peripla_BP_I"/>
</dbReference>
<dbReference type="AlphaFoldDB" id="A0A1H2TZH6"/>
<evidence type="ECO:0000256" key="3">
    <source>
        <dbReference type="SAM" id="SignalP"/>
    </source>
</evidence>
<dbReference type="InterPro" id="IPR028081">
    <property type="entry name" value="Leu-bd"/>
</dbReference>
<evidence type="ECO:0000313" key="6">
    <source>
        <dbReference type="Proteomes" id="UP000199118"/>
    </source>
</evidence>
<dbReference type="Proteomes" id="UP000199118">
    <property type="component" value="Unassembled WGS sequence"/>
</dbReference>
<feature type="chain" id="PRO_5011444704" evidence="3">
    <location>
        <begin position="26"/>
        <end position="397"/>
    </location>
</feature>
<dbReference type="Gene3D" id="3.40.50.2300">
    <property type="match status" value="2"/>
</dbReference>
<evidence type="ECO:0000313" key="5">
    <source>
        <dbReference type="EMBL" id="SDW49170.1"/>
    </source>
</evidence>
<feature type="signal peptide" evidence="3">
    <location>
        <begin position="1"/>
        <end position="25"/>
    </location>
</feature>
<dbReference type="EMBL" id="FNMZ01000001">
    <property type="protein sequence ID" value="SDW49170.1"/>
    <property type="molecule type" value="Genomic_DNA"/>
</dbReference>
<dbReference type="STRING" id="356660.SAMN05444336_1011167"/>
<keyword evidence="6" id="KW-1185">Reference proteome</keyword>
<proteinExistence type="inferred from homology"/>
<name>A0A1H2TZH6_9RHOB</name>
<accession>A0A1H2TZH6</accession>
<dbReference type="OrthoDB" id="9147078at2"/>
<evidence type="ECO:0000256" key="2">
    <source>
        <dbReference type="ARBA" id="ARBA00022729"/>
    </source>
</evidence>
<dbReference type="PROSITE" id="PS51318">
    <property type="entry name" value="TAT"/>
    <property type="match status" value="1"/>
</dbReference>
<keyword evidence="2 3" id="KW-0732">Signal</keyword>
<dbReference type="InterPro" id="IPR006311">
    <property type="entry name" value="TAT_signal"/>
</dbReference>
<dbReference type="PANTHER" id="PTHR47235:SF1">
    <property type="entry name" value="BLR6548 PROTEIN"/>
    <property type="match status" value="1"/>
</dbReference>
<sequence length="397" mass="43179">MINRRTLMAAAAAGAATLTAMPAMAADAIKIGNTNPYSGPASAYGQIGRTVEAYFEMINAEGGVNGRQIEFISYDDAYSPPKTVEQVRRLVEQDEVDVLFGTLGTPTNTAIHKYVNAKKVPHLFVATGASKWNDPENFPWTSGWQPNYPTEGAIYAQWILANVENPKIAVLYQNDDYGKDYLHGLKSGLGGRVDEVLIAEAPYEVAQPTVDSEVLNLQASGANVFFIVATPKFAAQAIKKSAEIGWEAERFLNNVSISVGSVLQPAGLEASKGLISAGYLMEADDPQWKDDPALLAWREFMNKWYPDGDQTSSFTVFGYSSAWTMVETLKRAGDDLSRENIMKAASSLEDVAAPLLLPGITLNTSPTDSAPIEAMQLMRFNGESWERFGEVVHAESS</sequence>
<dbReference type="CDD" id="cd06343">
    <property type="entry name" value="PBP1_ABC_ligand_binding-like"/>
    <property type="match status" value="1"/>
</dbReference>
<gene>
    <name evidence="5" type="ORF">SAMN05444336_1011167</name>
</gene>
<protein>
    <submittedName>
        <fullName evidence="5">Amino acid/amide ABC transporter substrate-binding protein, HAAT family</fullName>
    </submittedName>
</protein>
<evidence type="ECO:0000256" key="1">
    <source>
        <dbReference type="ARBA" id="ARBA00010062"/>
    </source>
</evidence>
<dbReference type="PANTHER" id="PTHR47235">
    <property type="entry name" value="BLR6548 PROTEIN"/>
    <property type="match status" value="1"/>
</dbReference>
<dbReference type="Pfam" id="PF13458">
    <property type="entry name" value="Peripla_BP_6"/>
    <property type="match status" value="1"/>
</dbReference>
<evidence type="ECO:0000259" key="4">
    <source>
        <dbReference type="Pfam" id="PF13458"/>
    </source>
</evidence>
<reference evidence="5 6" key="1">
    <citation type="submission" date="2016-10" db="EMBL/GenBank/DDBJ databases">
        <authorList>
            <person name="de Groot N.N."/>
        </authorList>
    </citation>
    <scope>NUCLEOTIDE SEQUENCE [LARGE SCALE GENOMIC DNA]</scope>
    <source>
        <strain evidence="5 6">DSM 17890</strain>
    </source>
</reference>
<dbReference type="SUPFAM" id="SSF53822">
    <property type="entry name" value="Periplasmic binding protein-like I"/>
    <property type="match status" value="1"/>
</dbReference>
<feature type="domain" description="Leucine-binding protein" evidence="4">
    <location>
        <begin position="29"/>
        <end position="381"/>
    </location>
</feature>